<keyword evidence="3" id="KW-1185">Reference proteome</keyword>
<accession>A0A085LW51</accession>
<sequence>MADRTADSSRADSPRCPIFKCGQVLNDRWVITGQIGEGSFGTVYKAKSKQFGIEVAVKICIFQVARLLPTAANVIA</sequence>
<evidence type="ECO:0000256" key="1">
    <source>
        <dbReference type="PROSITE-ProRule" id="PRU10141"/>
    </source>
</evidence>
<reference evidence="2 3" key="1">
    <citation type="journal article" date="2014" name="Nat. Genet.">
        <title>Genome and transcriptome of the porcine whipworm Trichuris suis.</title>
        <authorList>
            <person name="Jex A.R."/>
            <person name="Nejsum P."/>
            <person name="Schwarz E.M."/>
            <person name="Hu L."/>
            <person name="Young N.D."/>
            <person name="Hall R.S."/>
            <person name="Korhonen P.K."/>
            <person name="Liao S."/>
            <person name="Thamsborg S."/>
            <person name="Xia J."/>
            <person name="Xu P."/>
            <person name="Wang S."/>
            <person name="Scheerlinck J.P."/>
            <person name="Hofmann A."/>
            <person name="Sternberg P.W."/>
            <person name="Wang J."/>
            <person name="Gasser R.B."/>
        </authorList>
    </citation>
    <scope>NUCLEOTIDE SEQUENCE [LARGE SCALE GENOMIC DNA]</scope>
    <source>
        <strain evidence="2">DCEP-RM93M</strain>
    </source>
</reference>
<dbReference type="EMBL" id="KL363276">
    <property type="protein sequence ID" value="KFD49197.1"/>
    <property type="molecule type" value="Genomic_DNA"/>
</dbReference>
<keyword evidence="1" id="KW-0547">Nucleotide-binding</keyword>
<dbReference type="GO" id="GO:0005524">
    <property type="term" value="F:ATP binding"/>
    <property type="evidence" value="ECO:0007669"/>
    <property type="project" value="UniProtKB-UniRule"/>
</dbReference>
<protein>
    <recommendedName>
        <fullName evidence="4">Protein kinase domain-containing protein</fullName>
    </recommendedName>
</protein>
<evidence type="ECO:0000313" key="3">
    <source>
        <dbReference type="Proteomes" id="UP000030764"/>
    </source>
</evidence>
<evidence type="ECO:0000313" key="2">
    <source>
        <dbReference type="EMBL" id="KFD49197.1"/>
    </source>
</evidence>
<evidence type="ECO:0008006" key="4">
    <source>
        <dbReference type="Google" id="ProtNLM"/>
    </source>
</evidence>
<dbReference type="Gene3D" id="3.30.200.20">
    <property type="entry name" value="Phosphorylase Kinase, domain 1"/>
    <property type="match status" value="1"/>
</dbReference>
<gene>
    <name evidence="2" type="ORF">M513_09919</name>
</gene>
<keyword evidence="1" id="KW-0067">ATP-binding</keyword>
<dbReference type="InterPro" id="IPR011009">
    <property type="entry name" value="Kinase-like_dom_sf"/>
</dbReference>
<dbReference type="AlphaFoldDB" id="A0A085LW51"/>
<proteinExistence type="predicted"/>
<dbReference type="PROSITE" id="PS00107">
    <property type="entry name" value="PROTEIN_KINASE_ATP"/>
    <property type="match status" value="1"/>
</dbReference>
<name>A0A085LW51_9BILA</name>
<dbReference type="Proteomes" id="UP000030764">
    <property type="component" value="Unassembled WGS sequence"/>
</dbReference>
<feature type="binding site" evidence="1">
    <location>
        <position position="58"/>
    </location>
    <ligand>
        <name>ATP</name>
        <dbReference type="ChEBI" id="CHEBI:30616"/>
    </ligand>
</feature>
<dbReference type="InterPro" id="IPR017441">
    <property type="entry name" value="Protein_kinase_ATP_BS"/>
</dbReference>
<organism evidence="2 3">
    <name type="scientific">Trichuris suis</name>
    <name type="common">pig whipworm</name>
    <dbReference type="NCBI Taxonomy" id="68888"/>
    <lineage>
        <taxon>Eukaryota</taxon>
        <taxon>Metazoa</taxon>
        <taxon>Ecdysozoa</taxon>
        <taxon>Nematoda</taxon>
        <taxon>Enoplea</taxon>
        <taxon>Dorylaimia</taxon>
        <taxon>Trichinellida</taxon>
        <taxon>Trichuridae</taxon>
        <taxon>Trichuris</taxon>
    </lineage>
</organism>
<dbReference type="SUPFAM" id="SSF56112">
    <property type="entry name" value="Protein kinase-like (PK-like)"/>
    <property type="match status" value="1"/>
</dbReference>